<dbReference type="Proteomes" id="UP001347796">
    <property type="component" value="Unassembled WGS sequence"/>
</dbReference>
<feature type="compositionally biased region" description="Polar residues" evidence="11">
    <location>
        <begin position="93"/>
        <end position="102"/>
    </location>
</feature>
<dbReference type="InterPro" id="IPR003000">
    <property type="entry name" value="Sirtuin"/>
</dbReference>
<evidence type="ECO:0000256" key="11">
    <source>
        <dbReference type="SAM" id="MobiDB-lite"/>
    </source>
</evidence>
<dbReference type="PANTHER" id="PTHR11085">
    <property type="entry name" value="NAD-DEPENDENT PROTEIN DEACYLASE SIRTUIN-5, MITOCHONDRIAL-RELATED"/>
    <property type="match status" value="1"/>
</dbReference>
<dbReference type="Pfam" id="PF02146">
    <property type="entry name" value="SIR2"/>
    <property type="match status" value="1"/>
</dbReference>
<dbReference type="GO" id="GO:0046872">
    <property type="term" value="F:metal ion binding"/>
    <property type="evidence" value="ECO:0007669"/>
    <property type="project" value="UniProtKB-KW"/>
</dbReference>
<feature type="compositionally biased region" description="Acidic residues" evidence="11">
    <location>
        <begin position="83"/>
        <end position="92"/>
    </location>
</feature>
<feature type="region of interest" description="Disordered" evidence="11">
    <location>
        <begin position="533"/>
        <end position="557"/>
    </location>
</feature>
<feature type="compositionally biased region" description="Basic and acidic residues" evidence="11">
    <location>
        <begin position="534"/>
        <end position="546"/>
    </location>
</feature>
<feature type="region of interest" description="Disordered" evidence="11">
    <location>
        <begin position="1"/>
        <end position="102"/>
    </location>
</feature>
<keyword evidence="6 10" id="KW-0479">Metal-binding</keyword>
<dbReference type="GO" id="GO:0033553">
    <property type="term" value="C:rDNA heterochromatin"/>
    <property type="evidence" value="ECO:0007669"/>
    <property type="project" value="TreeGrafter"/>
</dbReference>
<evidence type="ECO:0000256" key="10">
    <source>
        <dbReference type="PROSITE-ProRule" id="PRU00236"/>
    </source>
</evidence>
<feature type="binding site" evidence="10">
    <location>
        <position position="306"/>
    </location>
    <ligand>
        <name>Zn(2+)</name>
        <dbReference type="ChEBI" id="CHEBI:29105"/>
    </ligand>
</feature>
<evidence type="ECO:0000256" key="3">
    <source>
        <dbReference type="ARBA" id="ARBA00006924"/>
    </source>
</evidence>
<feature type="compositionally biased region" description="Acidic residues" evidence="11">
    <location>
        <begin position="604"/>
        <end position="622"/>
    </location>
</feature>
<dbReference type="GO" id="GO:0017136">
    <property type="term" value="F:histone deacetylase activity, NAD-dependent"/>
    <property type="evidence" value="ECO:0007669"/>
    <property type="project" value="TreeGrafter"/>
</dbReference>
<dbReference type="EC" id="2.3.1.286" evidence="4"/>
<feature type="binding site" evidence="10">
    <location>
        <position position="327"/>
    </location>
    <ligand>
        <name>Zn(2+)</name>
        <dbReference type="ChEBI" id="CHEBI:29105"/>
    </ligand>
</feature>
<dbReference type="AlphaFoldDB" id="A0AAN8J6K7"/>
<evidence type="ECO:0000256" key="1">
    <source>
        <dbReference type="ARBA" id="ARBA00001947"/>
    </source>
</evidence>
<dbReference type="Gene3D" id="3.30.1600.10">
    <property type="entry name" value="SIR2/SIRT2 'Small Domain"/>
    <property type="match status" value="1"/>
</dbReference>
<dbReference type="InterPro" id="IPR026590">
    <property type="entry name" value="Ssirtuin_cat_dom"/>
</dbReference>
<feature type="binding site" evidence="10">
    <location>
        <position position="330"/>
    </location>
    <ligand>
        <name>Zn(2+)</name>
        <dbReference type="ChEBI" id="CHEBI:29105"/>
    </ligand>
</feature>
<protein>
    <recommendedName>
        <fullName evidence="4">protein acetyllysine N-acetyltransferase</fullName>
        <ecNumber evidence="4">2.3.1.286</ecNumber>
    </recommendedName>
</protein>
<accession>A0AAN8J6K7</accession>
<dbReference type="FunFam" id="3.30.1600.10:FF:000013">
    <property type="entry name" value="NAD-dependent protein deacetylase sirtuin-1"/>
    <property type="match status" value="1"/>
</dbReference>
<feature type="compositionally biased region" description="Basic and acidic residues" evidence="11">
    <location>
        <begin position="43"/>
        <end position="53"/>
    </location>
</feature>
<dbReference type="InterPro" id="IPR029035">
    <property type="entry name" value="DHS-like_NAD/FAD-binding_dom"/>
</dbReference>
<feature type="domain" description="Deacetylase sirtuin-type" evidence="12">
    <location>
        <begin position="168"/>
        <end position="428"/>
    </location>
</feature>
<comment type="similarity">
    <text evidence="3">Belongs to the sirtuin family. Class I subfamily.</text>
</comment>
<evidence type="ECO:0000256" key="8">
    <source>
        <dbReference type="ARBA" id="ARBA00023027"/>
    </source>
</evidence>
<keyword evidence="8" id="KW-0520">NAD</keyword>
<evidence type="ECO:0000256" key="6">
    <source>
        <dbReference type="ARBA" id="ARBA00022723"/>
    </source>
</evidence>
<evidence type="ECO:0000313" key="14">
    <source>
        <dbReference type="Proteomes" id="UP001347796"/>
    </source>
</evidence>
<dbReference type="PANTHER" id="PTHR11085:SF9">
    <property type="entry name" value="NAD-DEPENDENT PROTEIN DEACETYLASE SIRTUIN-1"/>
    <property type="match status" value="1"/>
</dbReference>
<feature type="region of interest" description="Disordered" evidence="11">
    <location>
        <begin position="602"/>
        <end position="657"/>
    </location>
</feature>
<dbReference type="Gene3D" id="3.40.50.1220">
    <property type="entry name" value="TPP-binding domain"/>
    <property type="match status" value="1"/>
</dbReference>
<dbReference type="PROSITE" id="PS50305">
    <property type="entry name" value="SIRTUIN"/>
    <property type="match status" value="1"/>
</dbReference>
<dbReference type="GO" id="GO:0002039">
    <property type="term" value="F:p53 binding"/>
    <property type="evidence" value="ECO:0007669"/>
    <property type="project" value="TreeGrafter"/>
</dbReference>
<dbReference type="InterPro" id="IPR050134">
    <property type="entry name" value="NAD-dep_sirtuin_deacylases"/>
</dbReference>
<feature type="compositionally biased region" description="Basic and acidic residues" evidence="11">
    <location>
        <begin position="71"/>
        <end position="82"/>
    </location>
</feature>
<proteinExistence type="inferred from homology"/>
<name>A0AAN8J6K7_PATCE</name>
<feature type="compositionally biased region" description="Polar residues" evidence="11">
    <location>
        <begin position="634"/>
        <end position="652"/>
    </location>
</feature>
<evidence type="ECO:0000256" key="5">
    <source>
        <dbReference type="ARBA" id="ARBA00022679"/>
    </source>
</evidence>
<evidence type="ECO:0000256" key="7">
    <source>
        <dbReference type="ARBA" id="ARBA00022833"/>
    </source>
</evidence>
<keyword evidence="9" id="KW-0539">Nucleus</keyword>
<keyword evidence="5" id="KW-0808">Transferase</keyword>
<feature type="binding site" evidence="10">
    <location>
        <position position="303"/>
    </location>
    <ligand>
        <name>Zn(2+)</name>
        <dbReference type="ChEBI" id="CHEBI:29105"/>
    </ligand>
</feature>
<dbReference type="CDD" id="cd01408">
    <property type="entry name" value="SIRT1"/>
    <property type="match status" value="1"/>
</dbReference>
<dbReference type="InterPro" id="IPR026591">
    <property type="entry name" value="Sirtuin_cat_small_dom_sf"/>
</dbReference>
<evidence type="ECO:0000259" key="12">
    <source>
        <dbReference type="PROSITE" id="PS50305"/>
    </source>
</evidence>
<organism evidence="13 14">
    <name type="scientific">Patella caerulea</name>
    <name type="common">Rayed Mediterranean limpet</name>
    <dbReference type="NCBI Taxonomy" id="87958"/>
    <lineage>
        <taxon>Eukaryota</taxon>
        <taxon>Metazoa</taxon>
        <taxon>Spiralia</taxon>
        <taxon>Lophotrochozoa</taxon>
        <taxon>Mollusca</taxon>
        <taxon>Gastropoda</taxon>
        <taxon>Patellogastropoda</taxon>
        <taxon>Patelloidea</taxon>
        <taxon>Patellidae</taxon>
        <taxon>Patella</taxon>
    </lineage>
</organism>
<sequence>MANANEFISEIPAKRPRLVDENDVSKRHTSDYIGTNLLIGNGEEAKNDVEKTSKGSKNMEIIHFPENSETTIDKPKEEKKVEGDEEKEDDSNDSWSTVSEVSGLSEDAWKPISGPISWVQRQMTLGIEPRTILNEMLPSGMAIPPDLDNYAMWRIIINLLMEPPKRKKLEHINTIEDVVHLMKTCKKIVVLTGAGVSVSCGIPDFRSRDGVYARLAVDFPNLPNPQAMFDINFFQSDPRPFFKFAKEIYPGQFEPSKCHKFIKLIENHDKLLQNYTQNIDTLEQVAGIKNVIQCHGSFATAQCMACKYKVDAEVIKEDIFNQVIPKCPVCPFETPYAIMKPNIVFFGESLPEEFHRQMAEDKDECDLLIVIGSSLKVRPVALIPNSLPAHVPQILINRERLRHIGFDVELLGDCDVIVNELCHRLGEGWDTLCNDESLQQIHKSELSGSIKGACSNSIVSSYTDSCELRSDTCLAMYDSNSSDCTSLVQSTVTTSNNTQQNNNNCDTDTVDSTSIACSPTRLSDSVVVNDELSSDSKIDTTTDDNKPTSAHVETNKNDELDASIEKMRAFYQRSPRCSLAKRLRKNQFLHMEPNRYVFSGAEVYSDDGDSDNSDGEDDDISDAEAMTSKDEGNQDTSSSEQLSNIDSANNIKENYEMSVKEIDIASNSLH</sequence>
<dbReference type="EMBL" id="JAZGQO010000014">
    <property type="protein sequence ID" value="KAK6170872.1"/>
    <property type="molecule type" value="Genomic_DNA"/>
</dbReference>
<feature type="active site" description="Proton acceptor" evidence="10">
    <location>
        <position position="295"/>
    </location>
</feature>
<evidence type="ECO:0000256" key="2">
    <source>
        <dbReference type="ARBA" id="ARBA00004123"/>
    </source>
</evidence>
<dbReference type="GO" id="GO:0005654">
    <property type="term" value="C:nucleoplasm"/>
    <property type="evidence" value="ECO:0007669"/>
    <property type="project" value="TreeGrafter"/>
</dbReference>
<dbReference type="SUPFAM" id="SSF52467">
    <property type="entry name" value="DHS-like NAD/FAD-binding domain"/>
    <property type="match status" value="1"/>
</dbReference>
<evidence type="ECO:0000313" key="13">
    <source>
        <dbReference type="EMBL" id="KAK6170872.1"/>
    </source>
</evidence>
<comment type="subcellular location">
    <subcellularLocation>
        <location evidence="2">Nucleus</location>
    </subcellularLocation>
</comment>
<reference evidence="13 14" key="1">
    <citation type="submission" date="2024-01" db="EMBL/GenBank/DDBJ databases">
        <title>The genome of the rayed Mediterranean limpet Patella caerulea (Linnaeus, 1758).</title>
        <authorList>
            <person name="Anh-Thu Weber A."/>
            <person name="Halstead-Nussloch G."/>
        </authorList>
    </citation>
    <scope>NUCLEOTIDE SEQUENCE [LARGE SCALE GENOMIC DNA]</scope>
    <source>
        <strain evidence="13">AATW-2023a</strain>
        <tissue evidence="13">Whole specimen</tissue>
    </source>
</reference>
<keyword evidence="14" id="KW-1185">Reference proteome</keyword>
<dbReference type="GO" id="GO:0070403">
    <property type="term" value="F:NAD+ binding"/>
    <property type="evidence" value="ECO:0007669"/>
    <property type="project" value="InterPro"/>
</dbReference>
<feature type="compositionally biased region" description="Basic and acidic residues" evidence="11">
    <location>
        <begin position="17"/>
        <end position="30"/>
    </location>
</feature>
<gene>
    <name evidence="13" type="ORF">SNE40_019164</name>
</gene>
<comment type="caution">
    <text evidence="13">The sequence shown here is derived from an EMBL/GenBank/DDBJ whole genome shotgun (WGS) entry which is preliminary data.</text>
</comment>
<keyword evidence="7 10" id="KW-0862">Zinc</keyword>
<evidence type="ECO:0000256" key="9">
    <source>
        <dbReference type="ARBA" id="ARBA00023242"/>
    </source>
</evidence>
<evidence type="ECO:0000256" key="4">
    <source>
        <dbReference type="ARBA" id="ARBA00012928"/>
    </source>
</evidence>
<comment type="cofactor">
    <cofactor evidence="1">
        <name>Zn(2+)</name>
        <dbReference type="ChEBI" id="CHEBI:29105"/>
    </cofactor>
</comment>
<dbReference type="GO" id="GO:0005637">
    <property type="term" value="C:nuclear inner membrane"/>
    <property type="evidence" value="ECO:0007669"/>
    <property type="project" value="TreeGrafter"/>
</dbReference>
<dbReference type="GO" id="GO:0003714">
    <property type="term" value="F:transcription corepressor activity"/>
    <property type="evidence" value="ECO:0007669"/>
    <property type="project" value="TreeGrafter"/>
</dbReference>